<organism evidence="1 2">
    <name type="scientific">Arctium lappa</name>
    <name type="common">Greater burdock</name>
    <name type="synonym">Lappa major</name>
    <dbReference type="NCBI Taxonomy" id="4217"/>
    <lineage>
        <taxon>Eukaryota</taxon>
        <taxon>Viridiplantae</taxon>
        <taxon>Streptophyta</taxon>
        <taxon>Embryophyta</taxon>
        <taxon>Tracheophyta</taxon>
        <taxon>Spermatophyta</taxon>
        <taxon>Magnoliopsida</taxon>
        <taxon>eudicotyledons</taxon>
        <taxon>Gunneridae</taxon>
        <taxon>Pentapetalae</taxon>
        <taxon>asterids</taxon>
        <taxon>campanulids</taxon>
        <taxon>Asterales</taxon>
        <taxon>Asteraceae</taxon>
        <taxon>Carduoideae</taxon>
        <taxon>Cardueae</taxon>
        <taxon>Arctiinae</taxon>
        <taxon>Arctium</taxon>
    </lineage>
</organism>
<evidence type="ECO:0000313" key="1">
    <source>
        <dbReference type="EMBL" id="KAI3698090.1"/>
    </source>
</evidence>
<proteinExistence type="predicted"/>
<reference evidence="1 2" key="2">
    <citation type="journal article" date="2022" name="Mol. Ecol. Resour.">
        <title>The genomes of chicory, endive, great burdock and yacon provide insights into Asteraceae paleo-polyploidization history and plant inulin production.</title>
        <authorList>
            <person name="Fan W."/>
            <person name="Wang S."/>
            <person name="Wang H."/>
            <person name="Wang A."/>
            <person name="Jiang F."/>
            <person name="Liu H."/>
            <person name="Zhao H."/>
            <person name="Xu D."/>
            <person name="Zhang Y."/>
        </authorList>
    </citation>
    <scope>NUCLEOTIDE SEQUENCE [LARGE SCALE GENOMIC DNA]</scope>
    <source>
        <strain evidence="2">cv. Niubang</strain>
    </source>
</reference>
<sequence length="100" mass="10981">MTDRTVDLVNQRERRPRTPPQMDDDDLENVFGDGDGNSSSNSVFPRVGPNQKKSMGSSVGPTPKGAGSSGLKFFNCRESGHRQSECKKVGKRNLLVELDE</sequence>
<dbReference type="Proteomes" id="UP001055879">
    <property type="component" value="Linkage Group LG10"/>
</dbReference>
<gene>
    <name evidence="1" type="ORF">L6452_31202</name>
</gene>
<protein>
    <submittedName>
        <fullName evidence="1">Uncharacterized protein</fullName>
    </submittedName>
</protein>
<dbReference type="EMBL" id="CM042056">
    <property type="protein sequence ID" value="KAI3698090.1"/>
    <property type="molecule type" value="Genomic_DNA"/>
</dbReference>
<comment type="caution">
    <text evidence="1">The sequence shown here is derived from an EMBL/GenBank/DDBJ whole genome shotgun (WGS) entry which is preliminary data.</text>
</comment>
<evidence type="ECO:0000313" key="2">
    <source>
        <dbReference type="Proteomes" id="UP001055879"/>
    </source>
</evidence>
<reference evidence="2" key="1">
    <citation type="journal article" date="2022" name="Mol. Ecol. Resour.">
        <title>The genomes of chicory, endive, great burdock and yacon provide insights into Asteraceae palaeo-polyploidization history and plant inulin production.</title>
        <authorList>
            <person name="Fan W."/>
            <person name="Wang S."/>
            <person name="Wang H."/>
            <person name="Wang A."/>
            <person name="Jiang F."/>
            <person name="Liu H."/>
            <person name="Zhao H."/>
            <person name="Xu D."/>
            <person name="Zhang Y."/>
        </authorList>
    </citation>
    <scope>NUCLEOTIDE SEQUENCE [LARGE SCALE GENOMIC DNA]</scope>
    <source>
        <strain evidence="2">cv. Niubang</strain>
    </source>
</reference>
<keyword evidence="2" id="KW-1185">Reference proteome</keyword>
<name>A0ACB8ZK94_ARCLA</name>
<accession>A0ACB8ZK94</accession>